<dbReference type="GeneID" id="54481074"/>
<protein>
    <submittedName>
        <fullName evidence="2">Uncharacterized protein</fullName>
    </submittedName>
</protein>
<feature type="chain" id="PRO_5025667408" evidence="1">
    <location>
        <begin position="27"/>
        <end position="305"/>
    </location>
</feature>
<organism evidence="2 3">
    <name type="scientific">Pseudovirgaria hyperparasitica</name>
    <dbReference type="NCBI Taxonomy" id="470096"/>
    <lineage>
        <taxon>Eukaryota</taxon>
        <taxon>Fungi</taxon>
        <taxon>Dikarya</taxon>
        <taxon>Ascomycota</taxon>
        <taxon>Pezizomycotina</taxon>
        <taxon>Dothideomycetes</taxon>
        <taxon>Dothideomycetes incertae sedis</taxon>
        <taxon>Acrospermales</taxon>
        <taxon>Acrospermaceae</taxon>
        <taxon>Pseudovirgaria</taxon>
    </lineage>
</organism>
<sequence length="305" mass="35024">MYFHLSTMFTLTTLALLIAIFTPSLAIRDVGFHQACYTSNPRLGQDFREAVTMARQAFESMEKWNHGEQNTASLFARYAYEIIFRRHTQQGAWQDNMNLQGENQENDPIRQVVTRKLDELGKLKQVPRWERADMLIFCDDSRWKQGQSRDGEPAPWKDELLGTILYEPPRCRGMDQEYVTYPPSQSHSHVVEFCQGARRRYTGSEMLQGQTISTIREELLFPLLLEMTLKAPDFQPMTERSISWQGVLSLDGTLAVSNAESYVYLILMHRLYSLGLIVLEMGRGTIGPIPGDGLAWHLNITEPLT</sequence>
<dbReference type="Proteomes" id="UP000799437">
    <property type="component" value="Unassembled WGS sequence"/>
</dbReference>
<dbReference type="RefSeq" id="XP_033605477.1">
    <property type="nucleotide sequence ID" value="XM_033740020.1"/>
</dbReference>
<reference evidence="2" key="1">
    <citation type="journal article" date="2020" name="Stud. Mycol.">
        <title>101 Dothideomycetes genomes: a test case for predicting lifestyles and emergence of pathogens.</title>
        <authorList>
            <person name="Haridas S."/>
            <person name="Albert R."/>
            <person name="Binder M."/>
            <person name="Bloem J."/>
            <person name="Labutti K."/>
            <person name="Salamov A."/>
            <person name="Andreopoulos B."/>
            <person name="Baker S."/>
            <person name="Barry K."/>
            <person name="Bills G."/>
            <person name="Bluhm B."/>
            <person name="Cannon C."/>
            <person name="Castanera R."/>
            <person name="Culley D."/>
            <person name="Daum C."/>
            <person name="Ezra D."/>
            <person name="Gonzalez J."/>
            <person name="Henrissat B."/>
            <person name="Kuo A."/>
            <person name="Liang C."/>
            <person name="Lipzen A."/>
            <person name="Lutzoni F."/>
            <person name="Magnuson J."/>
            <person name="Mondo S."/>
            <person name="Nolan M."/>
            <person name="Ohm R."/>
            <person name="Pangilinan J."/>
            <person name="Park H.-J."/>
            <person name="Ramirez L."/>
            <person name="Alfaro M."/>
            <person name="Sun H."/>
            <person name="Tritt A."/>
            <person name="Yoshinaga Y."/>
            <person name="Zwiers L.-H."/>
            <person name="Turgeon B."/>
            <person name="Goodwin S."/>
            <person name="Spatafora J."/>
            <person name="Crous P."/>
            <person name="Grigoriev I."/>
        </authorList>
    </citation>
    <scope>NUCLEOTIDE SEQUENCE</scope>
    <source>
        <strain evidence="2">CBS 121739</strain>
    </source>
</reference>
<gene>
    <name evidence="2" type="ORF">EJ05DRAFT_23698</name>
</gene>
<dbReference type="AlphaFoldDB" id="A0A6A6WLK3"/>
<feature type="signal peptide" evidence="1">
    <location>
        <begin position="1"/>
        <end position="26"/>
    </location>
</feature>
<dbReference type="EMBL" id="ML996565">
    <property type="protein sequence ID" value="KAF2763026.1"/>
    <property type="molecule type" value="Genomic_DNA"/>
</dbReference>
<accession>A0A6A6WLK3</accession>
<evidence type="ECO:0000313" key="3">
    <source>
        <dbReference type="Proteomes" id="UP000799437"/>
    </source>
</evidence>
<proteinExistence type="predicted"/>
<evidence type="ECO:0000313" key="2">
    <source>
        <dbReference type="EMBL" id="KAF2763026.1"/>
    </source>
</evidence>
<keyword evidence="3" id="KW-1185">Reference proteome</keyword>
<name>A0A6A6WLK3_9PEZI</name>
<evidence type="ECO:0000256" key="1">
    <source>
        <dbReference type="SAM" id="SignalP"/>
    </source>
</evidence>
<keyword evidence="1" id="KW-0732">Signal</keyword>